<dbReference type="EMBL" id="SMRU01000013">
    <property type="protein sequence ID" value="TDF95331.1"/>
    <property type="molecule type" value="Genomic_DNA"/>
</dbReference>
<evidence type="ECO:0000259" key="2">
    <source>
        <dbReference type="PROSITE" id="PS50093"/>
    </source>
</evidence>
<gene>
    <name evidence="3" type="ORF">E1809_12545</name>
</gene>
<evidence type="ECO:0000313" key="4">
    <source>
        <dbReference type="Proteomes" id="UP000295511"/>
    </source>
</evidence>
<protein>
    <recommendedName>
        <fullName evidence="2">PKD domain-containing protein</fullName>
    </recommendedName>
</protein>
<dbReference type="OrthoDB" id="5192284at2"/>
<keyword evidence="1" id="KW-0732">Signal</keyword>
<feature type="chain" id="PRO_5020781834" description="PKD domain-containing protein" evidence="1">
    <location>
        <begin position="27"/>
        <end position="314"/>
    </location>
</feature>
<feature type="signal peptide" evidence="1">
    <location>
        <begin position="1"/>
        <end position="26"/>
    </location>
</feature>
<dbReference type="Proteomes" id="UP000295511">
    <property type="component" value="Unassembled WGS sequence"/>
</dbReference>
<comment type="caution">
    <text evidence="3">The sequence shown here is derived from an EMBL/GenBank/DDBJ whole genome shotgun (WGS) entry which is preliminary data.</text>
</comment>
<accession>A0A4R5KIM4</accession>
<evidence type="ECO:0000256" key="1">
    <source>
        <dbReference type="SAM" id="SignalP"/>
    </source>
</evidence>
<name>A0A4R5KIM4_9MICC</name>
<sequence length="314" mass="33397">MRNLGALSVGLLSVSLLVGLASAAHANDSPSPVDVGLKRGGVGVGSSKWVRDPQSGEMVPVLAGEVSDDPNQYKPVLQCQVGDDLDKKCLPGQLQCPPREPGGKPGSAVIWKVAPRALENPTWTDWKSPNDGPSCLYDQKPEDLLARLAGRILSDFRTLPIKPAVLGIQPSPHTLRGAETNVFADAVEQRFDVVIFGQKVRVVATPTDYTYGYGDGGGLGPTMFAGGPLPEERWGEQTRTSHVYKQTGDFQVSVSTMFRGTYSVNGGPDLPIPGTGEFASPAQTVSVWRSVTRNYADNCLQNPQGEGCPGVPSK</sequence>
<feature type="domain" description="PKD" evidence="2">
    <location>
        <begin position="205"/>
        <end position="255"/>
    </location>
</feature>
<dbReference type="PROSITE" id="PS50093">
    <property type="entry name" value="PKD"/>
    <property type="match status" value="1"/>
</dbReference>
<evidence type="ECO:0000313" key="3">
    <source>
        <dbReference type="EMBL" id="TDF95331.1"/>
    </source>
</evidence>
<keyword evidence="4" id="KW-1185">Reference proteome</keyword>
<organism evidence="3 4">
    <name type="scientific">Arthrobacter terricola</name>
    <dbReference type="NCBI Taxonomy" id="2547396"/>
    <lineage>
        <taxon>Bacteria</taxon>
        <taxon>Bacillati</taxon>
        <taxon>Actinomycetota</taxon>
        <taxon>Actinomycetes</taxon>
        <taxon>Micrococcales</taxon>
        <taxon>Micrococcaceae</taxon>
        <taxon>Arthrobacter</taxon>
    </lineage>
</organism>
<proteinExistence type="predicted"/>
<reference evidence="3 4" key="1">
    <citation type="submission" date="2019-03" db="EMBL/GenBank/DDBJ databases">
        <title>Whole genome sequence of Arthrobacter sp JH1-1.</title>
        <authorList>
            <person name="Trinh H.N."/>
        </authorList>
    </citation>
    <scope>NUCLEOTIDE SEQUENCE [LARGE SCALE GENOMIC DNA]</scope>
    <source>
        <strain evidence="3 4">JH1-1</strain>
    </source>
</reference>
<dbReference type="AlphaFoldDB" id="A0A4R5KIM4"/>
<dbReference type="InterPro" id="IPR000601">
    <property type="entry name" value="PKD_dom"/>
</dbReference>
<dbReference type="RefSeq" id="WP_133204565.1">
    <property type="nucleotide sequence ID" value="NZ_SMRU01000013.1"/>
</dbReference>